<feature type="domain" description="AMP-binding enzyme C-terminal" evidence="8">
    <location>
        <begin position="526"/>
        <end position="603"/>
    </location>
</feature>
<keyword evidence="5" id="KW-0576">Peroxisome</keyword>
<dbReference type="Gene3D" id="3.30.300.30">
    <property type="match status" value="1"/>
</dbReference>
<evidence type="ECO:0000259" key="8">
    <source>
        <dbReference type="Pfam" id="PF13193"/>
    </source>
</evidence>
<keyword evidence="3 6" id="KW-0193">Cuticle</keyword>
<dbReference type="EMBL" id="LNIX01000001">
    <property type="protein sequence ID" value="OXA61435.1"/>
    <property type="molecule type" value="Genomic_DNA"/>
</dbReference>
<dbReference type="InterPro" id="IPR042099">
    <property type="entry name" value="ANL_N_sf"/>
</dbReference>
<dbReference type="InterPro" id="IPR000618">
    <property type="entry name" value="Insect_cuticle"/>
</dbReference>
<sequence length="863" mass="95807">MITHYFNKFSRTLSAVSSSFIVRVNTPITSYTKFWPRSISVAIKKPDLVSQILLVQSHRNFHKQSCNNMIVKNGGEIILESDYVPNKLVYKHKSMAQALLDRAEENLKEGRSKWMTNSITGETLTFNDVDVMSRKVASFLVKRGMKSGDKIIYLTFDITKMFAIVIGVWRTGGVVCTSYPEDTAETLSDRVKDYTAKWLFCDPSTVAQCQSAAKTVSWPVEICVFGTAAGCTSVDEIFEDDGAQCPEKITSDLHDPILILCTSGTTGKSKGAIYSNFTVLNFCSATDGVPRHNPLPALWLLKGTHVLGLLYPLRNVFVGDHSIMMTTINKENIFKAVDKYHPFLVFGFPLFLISLVNDPEANKIDRSSIEIVCSGGIVLKDSFYETMKKLPNVKYVINGFGMTECGAITTTVDIGGSVDLIRAVPNIPTLSVGKLYPNTKLKVKDLKTGTPLGPSKQGELCVSSPILSSGYWNRPEVNEQNFQEVGGDRWMNTGDLGYYDENGFVFVVDRIKETFKYFNNHISPAELEEYILLHPAVGEACVFGMKDPDGGDHIPRAIVVLKAGMSATPEEIASFTNGKVAGYKQLRGGVIFVDQLPRGKTGKVLRTMAFELYGNNSLNLEVLHKEDTYSIIMMLKTSLIFLAITAVAQSSGLSGLTPSGQGFYLFHPHQQVFHQYQHYYPHYLHQSQQPFHFQQHQPQQQQAVQNQFLSVSRPQFVAVNRPEQKPPQNTIHQVSSPAAVAVPIQQGSFNNILAVSAPRKIVLPLIHTDTPTYSFGYAVKDAATGDQKSHHETRTGDNVVGKYTVVEPDGTLRVVSYTAGKEGFNAVVEKTPRYAPPNAPEFNNKIVAISRPFNYGSHRVWQK</sequence>
<dbReference type="InterPro" id="IPR031311">
    <property type="entry name" value="CHIT_BIND_RR_consensus"/>
</dbReference>
<gene>
    <name evidence="9" type="ORF">Fcan01_02011</name>
</gene>
<dbReference type="OrthoDB" id="7423444at2759"/>
<dbReference type="SUPFAM" id="SSF56801">
    <property type="entry name" value="Acetyl-CoA synthetase-like"/>
    <property type="match status" value="1"/>
</dbReference>
<dbReference type="InterPro" id="IPR045851">
    <property type="entry name" value="AMP-bd_C_sf"/>
</dbReference>
<dbReference type="InterPro" id="IPR020845">
    <property type="entry name" value="AMP-binding_CS"/>
</dbReference>
<dbReference type="Gene3D" id="3.40.50.12780">
    <property type="entry name" value="N-terminal domain of ligase-like"/>
    <property type="match status" value="1"/>
</dbReference>
<feature type="domain" description="AMP-dependent synthetase/ligase" evidence="7">
    <location>
        <begin position="120"/>
        <end position="472"/>
    </location>
</feature>
<evidence type="ECO:0000256" key="3">
    <source>
        <dbReference type="ARBA" id="ARBA00022460"/>
    </source>
</evidence>
<dbReference type="Pfam" id="PF00501">
    <property type="entry name" value="AMP-binding"/>
    <property type="match status" value="1"/>
</dbReference>
<dbReference type="GO" id="GO:0042302">
    <property type="term" value="F:structural constituent of cuticle"/>
    <property type="evidence" value="ECO:0007669"/>
    <property type="project" value="UniProtKB-UniRule"/>
</dbReference>
<evidence type="ECO:0000256" key="6">
    <source>
        <dbReference type="PROSITE-ProRule" id="PRU00497"/>
    </source>
</evidence>
<proteinExistence type="inferred from homology"/>
<evidence type="ECO:0000256" key="5">
    <source>
        <dbReference type="ARBA" id="ARBA00023140"/>
    </source>
</evidence>
<dbReference type="InterPro" id="IPR000873">
    <property type="entry name" value="AMP-dep_synth/lig_dom"/>
</dbReference>
<dbReference type="Pfam" id="PF00379">
    <property type="entry name" value="Chitin_bind_4"/>
    <property type="match status" value="1"/>
</dbReference>
<dbReference type="PROSITE" id="PS51155">
    <property type="entry name" value="CHIT_BIND_RR_2"/>
    <property type="match status" value="1"/>
</dbReference>
<evidence type="ECO:0000313" key="10">
    <source>
        <dbReference type="Proteomes" id="UP000198287"/>
    </source>
</evidence>
<dbReference type="PANTHER" id="PTHR24096">
    <property type="entry name" value="LONG-CHAIN-FATTY-ACID--COA LIGASE"/>
    <property type="match status" value="1"/>
</dbReference>
<comment type="subcellular location">
    <subcellularLocation>
        <location evidence="1">Peroxisome</location>
    </subcellularLocation>
</comment>
<dbReference type="GO" id="GO:0005777">
    <property type="term" value="C:peroxisome"/>
    <property type="evidence" value="ECO:0007669"/>
    <property type="project" value="UniProtKB-SubCell"/>
</dbReference>
<dbReference type="GO" id="GO:0016405">
    <property type="term" value="F:CoA-ligase activity"/>
    <property type="evidence" value="ECO:0007669"/>
    <property type="project" value="TreeGrafter"/>
</dbReference>
<evidence type="ECO:0000313" key="9">
    <source>
        <dbReference type="EMBL" id="OXA61435.1"/>
    </source>
</evidence>
<evidence type="ECO:0000256" key="2">
    <source>
        <dbReference type="ARBA" id="ARBA00006432"/>
    </source>
</evidence>
<keyword evidence="10" id="KW-1185">Reference proteome</keyword>
<reference evidence="9 10" key="1">
    <citation type="submission" date="2015-12" db="EMBL/GenBank/DDBJ databases">
        <title>The genome of Folsomia candida.</title>
        <authorList>
            <person name="Faddeeva A."/>
            <person name="Derks M.F."/>
            <person name="Anvar Y."/>
            <person name="Smit S."/>
            <person name="Van Straalen N."/>
            <person name="Roelofs D."/>
        </authorList>
    </citation>
    <scope>NUCLEOTIDE SEQUENCE [LARGE SCALE GENOMIC DNA]</scope>
    <source>
        <strain evidence="9 10">VU population</strain>
        <tissue evidence="9">Whole body</tissue>
    </source>
</reference>
<name>A0A226EUY7_FOLCA</name>
<dbReference type="AlphaFoldDB" id="A0A226EUY7"/>
<dbReference type="PANTHER" id="PTHR24096:SF149">
    <property type="entry name" value="AMP-BINDING DOMAIN-CONTAINING PROTEIN-RELATED"/>
    <property type="match status" value="1"/>
</dbReference>
<comment type="caution">
    <text evidence="9">The sequence shown here is derived from an EMBL/GenBank/DDBJ whole genome shotgun (WGS) entry which is preliminary data.</text>
</comment>
<organism evidence="9 10">
    <name type="scientific">Folsomia candida</name>
    <name type="common">Springtail</name>
    <dbReference type="NCBI Taxonomy" id="158441"/>
    <lineage>
        <taxon>Eukaryota</taxon>
        <taxon>Metazoa</taxon>
        <taxon>Ecdysozoa</taxon>
        <taxon>Arthropoda</taxon>
        <taxon>Hexapoda</taxon>
        <taxon>Collembola</taxon>
        <taxon>Entomobryomorpha</taxon>
        <taxon>Isotomoidea</taxon>
        <taxon>Isotomidae</taxon>
        <taxon>Proisotominae</taxon>
        <taxon>Folsomia</taxon>
    </lineage>
</organism>
<evidence type="ECO:0000259" key="7">
    <source>
        <dbReference type="Pfam" id="PF00501"/>
    </source>
</evidence>
<dbReference type="STRING" id="158441.A0A226EUY7"/>
<accession>A0A226EUY7</accession>
<dbReference type="InterPro" id="IPR025110">
    <property type="entry name" value="AMP-bd_C"/>
</dbReference>
<keyword evidence="4 9" id="KW-0436">Ligase</keyword>
<dbReference type="Proteomes" id="UP000198287">
    <property type="component" value="Unassembled WGS sequence"/>
</dbReference>
<evidence type="ECO:0000256" key="4">
    <source>
        <dbReference type="ARBA" id="ARBA00022598"/>
    </source>
</evidence>
<dbReference type="Pfam" id="PF13193">
    <property type="entry name" value="AMP-binding_C"/>
    <property type="match status" value="1"/>
</dbReference>
<dbReference type="PROSITE" id="PS00233">
    <property type="entry name" value="CHIT_BIND_RR_1"/>
    <property type="match status" value="1"/>
</dbReference>
<evidence type="ECO:0000256" key="1">
    <source>
        <dbReference type="ARBA" id="ARBA00004275"/>
    </source>
</evidence>
<dbReference type="PROSITE" id="PS00455">
    <property type="entry name" value="AMP_BINDING"/>
    <property type="match status" value="1"/>
</dbReference>
<comment type="similarity">
    <text evidence="2">Belongs to the ATP-dependent AMP-binding enzyme family.</text>
</comment>
<protein>
    <submittedName>
        <fullName evidence="9">Putative 4-coumarate--CoA ligase 3</fullName>
    </submittedName>
</protein>